<dbReference type="InterPro" id="IPR002692">
    <property type="entry name" value="S45"/>
</dbReference>
<dbReference type="EMBL" id="VUOB01000144">
    <property type="protein sequence ID" value="KAA2246082.1"/>
    <property type="molecule type" value="Genomic_DNA"/>
</dbReference>
<dbReference type="RefSeq" id="WP_149855288.1">
    <property type="nucleotide sequence ID" value="NZ_VUOB01000144.1"/>
</dbReference>
<name>A0A5B2W6E0_9PSEU</name>
<accession>A0A5B2W6E0</accession>
<evidence type="ECO:0000313" key="1">
    <source>
        <dbReference type="EMBL" id="KAA2246082.1"/>
    </source>
</evidence>
<dbReference type="SUPFAM" id="SSF56235">
    <property type="entry name" value="N-terminal nucleophile aminohydrolases (Ntn hydrolases)"/>
    <property type="match status" value="1"/>
</dbReference>
<feature type="non-terminal residue" evidence="1">
    <location>
        <position position="1"/>
    </location>
</feature>
<evidence type="ECO:0000313" key="2">
    <source>
        <dbReference type="Proteomes" id="UP000323454"/>
    </source>
</evidence>
<dbReference type="GO" id="GO:0017000">
    <property type="term" value="P:antibiotic biosynthetic process"/>
    <property type="evidence" value="ECO:0007669"/>
    <property type="project" value="InterPro"/>
</dbReference>
<dbReference type="InterPro" id="IPR029055">
    <property type="entry name" value="Ntn_hydrolases_N"/>
</dbReference>
<dbReference type="Pfam" id="PF01804">
    <property type="entry name" value="Penicil_amidase"/>
    <property type="match status" value="1"/>
</dbReference>
<dbReference type="Gene3D" id="3.60.20.10">
    <property type="entry name" value="Glutamine Phosphoribosylpyrophosphate, subunit 1, domain 1"/>
    <property type="match status" value="1"/>
</dbReference>
<dbReference type="OrthoDB" id="4759017at2"/>
<dbReference type="GO" id="GO:0016787">
    <property type="term" value="F:hydrolase activity"/>
    <property type="evidence" value="ECO:0007669"/>
    <property type="project" value="InterPro"/>
</dbReference>
<dbReference type="AlphaFoldDB" id="A0A5B2W6E0"/>
<reference evidence="1 2" key="1">
    <citation type="submission" date="2019-09" db="EMBL/GenBank/DDBJ databases">
        <title>Goodfellowia gen. nov., a new genus of the Pseudonocardineae related to Actinoalloteichus, containing Goodfellowia coeruleoviolacea gen. nov., comb. nov. gen. nov., comb. nov.</title>
        <authorList>
            <person name="Labeda D."/>
        </authorList>
    </citation>
    <scope>NUCLEOTIDE SEQUENCE [LARGE SCALE GENOMIC DNA]</scope>
    <source>
        <strain evidence="1 2">AN110305</strain>
    </source>
</reference>
<dbReference type="Proteomes" id="UP000323454">
    <property type="component" value="Unassembled WGS sequence"/>
</dbReference>
<reference evidence="1 2" key="2">
    <citation type="submission" date="2019-09" db="EMBL/GenBank/DDBJ databases">
        <authorList>
            <person name="Jin C."/>
        </authorList>
    </citation>
    <scope>NUCLEOTIDE SEQUENCE [LARGE SCALE GENOMIC DNA]</scope>
    <source>
        <strain evidence="1 2">AN110305</strain>
    </source>
</reference>
<keyword evidence="2" id="KW-1185">Reference proteome</keyword>
<protein>
    <recommendedName>
        <fullName evidence="3">Penicillin amidase</fullName>
    </recommendedName>
</protein>
<proteinExistence type="predicted"/>
<comment type="caution">
    <text evidence="1">The sequence shown here is derived from an EMBL/GenBank/DDBJ whole genome shotgun (WGS) entry which is preliminary data.</text>
</comment>
<gene>
    <name evidence="1" type="ORF">F0L68_40830</name>
</gene>
<organism evidence="1 2">
    <name type="scientific">Solihabitans fulvus</name>
    <dbReference type="NCBI Taxonomy" id="1892852"/>
    <lineage>
        <taxon>Bacteria</taxon>
        <taxon>Bacillati</taxon>
        <taxon>Actinomycetota</taxon>
        <taxon>Actinomycetes</taxon>
        <taxon>Pseudonocardiales</taxon>
        <taxon>Pseudonocardiaceae</taxon>
        <taxon>Solihabitans</taxon>
    </lineage>
</organism>
<evidence type="ECO:0008006" key="3">
    <source>
        <dbReference type="Google" id="ProtNLM"/>
    </source>
</evidence>
<sequence length="76" mass="8089">GTQDVTFGSSSIQQVAFTADGPPQASSVLTYSQSANPNSPHYADQTKLFSAGQWVTERFTEDQIAASPVLEVRVLG</sequence>